<evidence type="ECO:0000313" key="4">
    <source>
        <dbReference type="WBParaSite" id="GPUH_0000862301-mRNA-1"/>
    </source>
</evidence>
<keyword evidence="1" id="KW-1133">Transmembrane helix</keyword>
<evidence type="ECO:0000313" key="2">
    <source>
        <dbReference type="EMBL" id="VDK63870.1"/>
    </source>
</evidence>
<name>A0A183DIS2_9BILA</name>
<evidence type="ECO:0000313" key="3">
    <source>
        <dbReference type="Proteomes" id="UP000271098"/>
    </source>
</evidence>
<feature type="transmembrane region" description="Helical" evidence="1">
    <location>
        <begin position="23"/>
        <end position="42"/>
    </location>
</feature>
<proteinExistence type="predicted"/>
<organism evidence="4">
    <name type="scientific">Gongylonema pulchrum</name>
    <dbReference type="NCBI Taxonomy" id="637853"/>
    <lineage>
        <taxon>Eukaryota</taxon>
        <taxon>Metazoa</taxon>
        <taxon>Ecdysozoa</taxon>
        <taxon>Nematoda</taxon>
        <taxon>Chromadorea</taxon>
        <taxon>Rhabditida</taxon>
        <taxon>Spirurina</taxon>
        <taxon>Spiruromorpha</taxon>
        <taxon>Spiruroidea</taxon>
        <taxon>Gongylonematidae</taxon>
        <taxon>Gongylonema</taxon>
    </lineage>
</organism>
<dbReference type="EMBL" id="UYRT01025586">
    <property type="protein sequence ID" value="VDK63870.1"/>
    <property type="molecule type" value="Genomic_DNA"/>
</dbReference>
<protein>
    <submittedName>
        <fullName evidence="4">Preprotein translocase subunit Sec61beta</fullName>
    </submittedName>
</protein>
<keyword evidence="1" id="KW-0812">Transmembrane</keyword>
<keyword evidence="1" id="KW-0472">Membrane</keyword>
<reference evidence="4" key="1">
    <citation type="submission" date="2016-06" db="UniProtKB">
        <authorList>
            <consortium name="WormBaseParasite"/>
        </authorList>
    </citation>
    <scope>IDENTIFICATION</scope>
</reference>
<dbReference type="AlphaFoldDB" id="A0A183DIS2"/>
<keyword evidence="3" id="KW-1185">Reference proteome</keyword>
<dbReference type="WBParaSite" id="GPUH_0000862301-mRNA-1">
    <property type="protein sequence ID" value="GPUH_0000862301-mRNA-1"/>
    <property type="gene ID" value="GPUH_0000862301"/>
</dbReference>
<evidence type="ECO:0000256" key="1">
    <source>
        <dbReference type="SAM" id="Phobius"/>
    </source>
</evidence>
<accession>A0A183DIS2</accession>
<gene>
    <name evidence="2" type="ORF">GPUH_LOCUS8610</name>
</gene>
<reference evidence="2 3" key="2">
    <citation type="submission" date="2018-11" db="EMBL/GenBank/DDBJ databases">
        <authorList>
            <consortium name="Pathogen Informatics"/>
        </authorList>
    </citation>
    <scope>NUCLEOTIDE SEQUENCE [LARGE SCALE GENOMIC DNA]</scope>
</reference>
<dbReference type="Proteomes" id="UP000271098">
    <property type="component" value="Unassembled WGS sequence"/>
</dbReference>
<sequence length="43" mass="4937">MAVVNGIVDDDGDDDNDINKFQWNYLAILATVFVFVYMVRLIL</sequence>